<dbReference type="InterPro" id="IPR019775">
    <property type="entry name" value="WD40_repeat_CS"/>
</dbReference>
<organism evidence="6 7">
    <name type="scientific">Sphaceloma murrayae</name>
    <dbReference type="NCBI Taxonomy" id="2082308"/>
    <lineage>
        <taxon>Eukaryota</taxon>
        <taxon>Fungi</taxon>
        <taxon>Dikarya</taxon>
        <taxon>Ascomycota</taxon>
        <taxon>Pezizomycotina</taxon>
        <taxon>Dothideomycetes</taxon>
        <taxon>Dothideomycetidae</taxon>
        <taxon>Myriangiales</taxon>
        <taxon>Elsinoaceae</taxon>
        <taxon>Sphaceloma</taxon>
    </lineage>
</organism>
<dbReference type="PANTHER" id="PTHR19842:SF0">
    <property type="entry name" value="TARGET OF RAPAMYCIN COMPLEX SUBUNIT LST8"/>
    <property type="match status" value="1"/>
</dbReference>
<dbReference type="EMBL" id="NKHZ01000089">
    <property type="protein sequence ID" value="PNS13865.1"/>
    <property type="molecule type" value="Genomic_DNA"/>
</dbReference>
<protein>
    <submittedName>
        <fullName evidence="6">Uncharacterized protein</fullName>
    </submittedName>
</protein>
<dbReference type="Pfam" id="PF00400">
    <property type="entry name" value="WD40"/>
    <property type="match status" value="2"/>
</dbReference>
<sequence length="764" mass="84505">MGAIQGLRRRAFAGAVKQKLRASNNIDSDLNTKTYSGEEPDDAGRLGHASSLLALQRRRELGEPGRSARTSAHTELEIQNMSYTALGTTRYLEDASGDVATVAWSPDDSYFAGGAVVLSDANSMQYNRSKNLLLGDSKGHVRELADHYIERPVVHTGVNALHSMRETQDPRLFTTVQMVDFSPDSQRLHAVSIDGKLSSYKLDMEGVRKVQLEGIYEHDNQVDLLTVNRQTGLIATGNRSSGGKSIRILQSRAGQAPVLIHCMGSKNAGSGKPIYPSALKWGVAPHQSKYLLAGFAQEKQLLYSDDDTIDIEGETCLIDGETGQRVEFGYPRNVFDVAWNPQLGLTAFAVACVGYGKLNYGMKTVIRVFGEKQDGHLRCHVELECPARDINDVVYSPYDENLIAAGSTDGKVYVWDIRFTKQRQDPHLRLTHGSCLSVLPHDRNRWETDTGIRFLSWGATHNRIFSGSSDGVVKTWDPYLSPETSAVTDVAKFNSAIMSGAFNSDHTSLLIGEDSGRLNLLEVGHDDTLDPSPFHLISAPGPARPHLEPPHKKLLDTRQIVFEFAGALPIRQAVQGPRYVPNKTLLTPAEAELHRQAHKFQRDLFHQRNRWKKLKRTMVENGGKVKPCKLDCAHLPRMAEGEEVEDSGRSRGRIPDVLRGKPLEGREALLQGLNAVCRGCGARCLPGDSQEGGGAWCERCRFGCLRCGTEAEVDLEMRTVWCDKCKIRWEMGVLGYDVVESFQLPLQETESEDGDSVDQLDTGL</sequence>
<feature type="repeat" description="WD" evidence="4">
    <location>
        <begin position="383"/>
        <end position="425"/>
    </location>
</feature>
<dbReference type="OrthoDB" id="10248252at2759"/>
<comment type="caution">
    <text evidence="6">The sequence shown here is derived from an EMBL/GenBank/DDBJ whole genome shotgun (WGS) entry which is preliminary data.</text>
</comment>
<gene>
    <name evidence="6" type="ORF">CAC42_1356</name>
</gene>
<evidence type="ECO:0000313" key="6">
    <source>
        <dbReference type="EMBL" id="PNS13865.1"/>
    </source>
</evidence>
<dbReference type="GO" id="GO:0031929">
    <property type="term" value="P:TOR signaling"/>
    <property type="evidence" value="ECO:0007669"/>
    <property type="project" value="InterPro"/>
</dbReference>
<evidence type="ECO:0000256" key="1">
    <source>
        <dbReference type="ARBA" id="ARBA00009890"/>
    </source>
</evidence>
<reference evidence="6 7" key="1">
    <citation type="submission" date="2017-06" db="EMBL/GenBank/DDBJ databases">
        <title>Draft genome sequence of a variant of Elsinoe murrayae.</title>
        <authorList>
            <person name="Cheng Q."/>
        </authorList>
    </citation>
    <scope>NUCLEOTIDE SEQUENCE [LARGE SCALE GENOMIC DNA]</scope>
    <source>
        <strain evidence="6 7">CQ-2017a</strain>
    </source>
</reference>
<dbReference type="SMART" id="SM00320">
    <property type="entry name" value="WD40"/>
    <property type="match status" value="4"/>
</dbReference>
<dbReference type="STRING" id="2082308.A0A2K1QFL6"/>
<name>A0A2K1QFL6_9PEZI</name>
<dbReference type="GO" id="GO:0031932">
    <property type="term" value="C:TORC2 complex"/>
    <property type="evidence" value="ECO:0007669"/>
    <property type="project" value="InterPro"/>
</dbReference>
<evidence type="ECO:0000256" key="2">
    <source>
        <dbReference type="ARBA" id="ARBA00022574"/>
    </source>
</evidence>
<feature type="region of interest" description="Disordered" evidence="5">
    <location>
        <begin position="27"/>
        <end position="46"/>
    </location>
</feature>
<keyword evidence="2 4" id="KW-0853">WD repeat</keyword>
<dbReference type="GO" id="GO:0032956">
    <property type="term" value="P:regulation of actin cytoskeleton organization"/>
    <property type="evidence" value="ECO:0007669"/>
    <property type="project" value="TreeGrafter"/>
</dbReference>
<dbReference type="InterPro" id="IPR001680">
    <property type="entry name" value="WD40_rpt"/>
</dbReference>
<dbReference type="AlphaFoldDB" id="A0A2K1QFL6"/>
<evidence type="ECO:0000256" key="4">
    <source>
        <dbReference type="PROSITE-ProRule" id="PRU00221"/>
    </source>
</evidence>
<proteinExistence type="inferred from homology"/>
<feature type="repeat" description="WD" evidence="4">
    <location>
        <begin position="452"/>
        <end position="477"/>
    </location>
</feature>
<dbReference type="PROSITE" id="PS50082">
    <property type="entry name" value="WD_REPEATS_2"/>
    <property type="match status" value="2"/>
</dbReference>
<evidence type="ECO:0000256" key="5">
    <source>
        <dbReference type="SAM" id="MobiDB-lite"/>
    </source>
</evidence>
<dbReference type="SUPFAM" id="SSF50978">
    <property type="entry name" value="WD40 repeat-like"/>
    <property type="match status" value="1"/>
</dbReference>
<dbReference type="InterPro" id="IPR037588">
    <property type="entry name" value="MLST8"/>
</dbReference>
<evidence type="ECO:0000313" key="7">
    <source>
        <dbReference type="Proteomes" id="UP000243797"/>
    </source>
</evidence>
<dbReference type="Gene3D" id="2.130.10.10">
    <property type="entry name" value="YVTN repeat-like/Quinoprotein amine dehydrogenase"/>
    <property type="match status" value="1"/>
</dbReference>
<accession>A0A2K1QFL6</accession>
<keyword evidence="7" id="KW-1185">Reference proteome</keyword>
<dbReference type="PANTHER" id="PTHR19842">
    <property type="entry name" value="G BETA-LIKE PROTEIN GBL"/>
    <property type="match status" value="1"/>
</dbReference>
<dbReference type="InterPro" id="IPR015943">
    <property type="entry name" value="WD40/YVTN_repeat-like_dom_sf"/>
</dbReference>
<dbReference type="GO" id="GO:0031931">
    <property type="term" value="C:TORC1 complex"/>
    <property type="evidence" value="ECO:0007669"/>
    <property type="project" value="InterPro"/>
</dbReference>
<dbReference type="InterPro" id="IPR036322">
    <property type="entry name" value="WD40_repeat_dom_sf"/>
</dbReference>
<evidence type="ECO:0000256" key="3">
    <source>
        <dbReference type="ARBA" id="ARBA00022737"/>
    </source>
</evidence>
<dbReference type="PROSITE" id="PS00678">
    <property type="entry name" value="WD_REPEATS_1"/>
    <property type="match status" value="1"/>
</dbReference>
<dbReference type="InParanoid" id="A0A2K1QFL6"/>
<keyword evidence="3" id="KW-0677">Repeat</keyword>
<dbReference type="Proteomes" id="UP000243797">
    <property type="component" value="Unassembled WGS sequence"/>
</dbReference>
<comment type="similarity">
    <text evidence="1">Belongs to the WD repeat LST8 family.</text>
</comment>